<comment type="caution">
    <text evidence="1">The sequence shown here is derived from an EMBL/GenBank/DDBJ whole genome shotgun (WGS) entry which is preliminary data.</text>
</comment>
<keyword evidence="2" id="KW-1185">Reference proteome</keyword>
<organism evidence="1 2">
    <name type="scientific">Pseudomonas farsensis</name>
    <dbReference type="NCBI Taxonomy" id="2745492"/>
    <lineage>
        <taxon>Bacteria</taxon>
        <taxon>Pseudomonadati</taxon>
        <taxon>Pseudomonadota</taxon>
        <taxon>Gammaproteobacteria</taxon>
        <taxon>Pseudomonadales</taxon>
        <taxon>Pseudomonadaceae</taxon>
        <taxon>Pseudomonas</taxon>
    </lineage>
</organism>
<proteinExistence type="predicted"/>
<evidence type="ECO:0000313" key="2">
    <source>
        <dbReference type="Proteomes" id="UP001380290"/>
    </source>
</evidence>
<dbReference type="Proteomes" id="UP001380290">
    <property type="component" value="Unassembled WGS sequence"/>
</dbReference>
<evidence type="ECO:0000313" key="1">
    <source>
        <dbReference type="EMBL" id="MEJ5862685.1"/>
    </source>
</evidence>
<sequence>MNDLLHQRLAQLSSLDCRVAKRFSHRPALLETAAELLTEHWQTRQPGSLHDLSVLYLATPSVEGDIWVRPLAQVLVERYCADQTLNLSEGVDFVTATPLPERDAQVELDLHALEILINDIGPLLLETYRQDLIGFWSEFDSSGQTPWQWYANFLRGLLNSCISKSGADASLPGVALAVAKLVHDYPSTQQRSQWPNAAGITVSHLSIDFSADGEMDIELASALLIELDEEVPARTATLVFTLTCRLLSFDSRETMLAALGRHWPDNATASPREVNIVPLPEAVFESMAGGVLDQQLHLIEQISSTYRSRSQAVSLGLDLDRLSSMIELCGNDEAGRRQPLAQQLPDWLRNAPAKALMRYSNLLIDVAQGYSDSAGRFWLDGIDTAEAFANRQLAERFAVDHPGPVPAPDTIEVINHEVVAAALPGAEAPVFSGHMQKVTYSLAQLAIANLGLLKPGRVELRSTTDTALPDWLTEDYLKRLVSELDIANAYPAMLRSKLIDDPKQRKTREQLLALQLRSQLPALAMELHLRGQLDDANAPQRIAQVFAPAAAQNGPRWVIRPLGFIKAPGATVDHPRNTWLIEAQVPGADGVLLYRPLHDHSLLWFADRMALFVAISTPGALQEDLLQRLPAEDRRFYDHGGFNEPHLFMPLDDTSAIPFGAPAPVRIALTDAMLEPAQGLYLACVNEAIARFSEHATSTAQTRWNSWKTLAWLLFNTLLPLAGSTLGKVAWLAQMEVALAEYVETNGDRDPVQKQLTMINLLLNIAMLLFSHSMFRLRLQEAAVSAPAVEPEPATEAVPKEPAPPPRLTASKAVHVQFSWASAGQQLGVAQRSALEALQASVKADTLGTPIPNGPLRGLYLHDTSIYVLLDEKVFEVTLDPIQDQARIVGPSQTPGPWLRLDEAGRWQLDLRLRLQGGQPLSSRLRQMALDKQAALEAVNAKLAADQQLIDAKHKEMKTIDDLVSATTDDTALMRCQNKTLALSEFWSTHLAQLTQRNALGPIKDFKLVQAYALYQQSYCQRTLHKILHQRYRPLRDQLLEVGKQQQAGFALGAEDIRIVRERLDKMAPLLDEMLTNNSSLQNLQAQLGKLASGQQAEIKNWADLANSVPANPTKELVLRFLRLEGMLNRLTLLHGISNEAVPWRQRFWESIELAIAQRARLYSLATDDEEVSSRLLRSIRQQYTAAERQLEMLASMMPEQAAKATLALMKEELQWLAQQTDSDLASLPDYPPTCTLTQLRRKVPGLIETNEHGLLLAEPRAGDENTVDLPGPENKTSGRTYHLKHGTWVQVQTAKAPPPPAPLPSLKHLLKGSVALLDNADTELGKLQKNSSRYLPVEIEESLLHQRNLLEAKADAIEKRLTADNETDEARQGLDAEKVARNLRERAGILQTQATELRIKAALEQPPRMGEVQFLLENAQVQIQPERMRVRLAKVPGRPADYIDEYSIWHKGKVLWYAHFHYPAQDTARESFTEGHLKTAEQRLLKGREVYYYGITHAAALKVFFNS</sequence>
<dbReference type="RefSeq" id="WP_339598534.1">
    <property type="nucleotide sequence ID" value="NZ_JBBHLC010000008.1"/>
</dbReference>
<dbReference type="EMBL" id="JBBHLC010000008">
    <property type="protein sequence ID" value="MEJ5862685.1"/>
    <property type="molecule type" value="Genomic_DNA"/>
</dbReference>
<protein>
    <submittedName>
        <fullName evidence="1">Uncharacterized protein</fullName>
    </submittedName>
</protein>
<gene>
    <name evidence="1" type="ORF">V7S98_05540</name>
</gene>
<accession>A0ABU8QPV5</accession>
<reference evidence="1 2" key="1">
    <citation type="submission" date="2024-02" db="EMBL/GenBank/DDBJ databases">
        <title>Identification of pathogenicity and growth-promoting function of Pseudomonas putida variant.</title>
        <authorList>
            <person name="Sun J."/>
        </authorList>
    </citation>
    <scope>NUCLEOTIDE SEQUENCE [LARGE SCALE GENOMIC DNA]</scope>
    <source>
        <strain evidence="1 2">A03</strain>
    </source>
</reference>
<name>A0ABU8QPV5_9PSED</name>